<dbReference type="InterPro" id="IPR032799">
    <property type="entry name" value="TAXi_C"/>
</dbReference>
<keyword evidence="3 7" id="KW-0064">Aspartyl protease</keyword>
<dbReference type="InParanoid" id="A0A1Q3CJT8"/>
<dbReference type="PROSITE" id="PS51767">
    <property type="entry name" value="PEPTIDASE_A1"/>
    <property type="match status" value="2"/>
</dbReference>
<feature type="non-terminal residue" evidence="9">
    <location>
        <position position="1"/>
    </location>
</feature>
<dbReference type="PRINTS" id="PR00792">
    <property type="entry name" value="PEPSIN"/>
</dbReference>
<feature type="active site" evidence="6">
    <location>
        <position position="367"/>
    </location>
</feature>
<feature type="domain" description="Peptidase A1" evidence="8">
    <location>
        <begin position="349"/>
        <end position="672"/>
    </location>
</feature>
<feature type="non-terminal residue" evidence="9">
    <location>
        <position position="677"/>
    </location>
</feature>
<dbReference type="AlphaFoldDB" id="A0A1Q3CJT8"/>
<evidence type="ECO:0000256" key="2">
    <source>
        <dbReference type="ARBA" id="ARBA00022670"/>
    </source>
</evidence>
<keyword evidence="2 7" id="KW-0645">Protease</keyword>
<keyword evidence="10" id="KW-1185">Reference proteome</keyword>
<dbReference type="FunFam" id="2.40.70.10:FF:000031">
    <property type="entry name" value="Aspartyl protease AED1"/>
    <property type="match status" value="2"/>
</dbReference>
<accession>A0A1Q3CJT8</accession>
<evidence type="ECO:0000256" key="4">
    <source>
        <dbReference type="ARBA" id="ARBA00022801"/>
    </source>
</evidence>
<dbReference type="GO" id="GO:0005576">
    <property type="term" value="C:extracellular region"/>
    <property type="evidence" value="ECO:0007669"/>
    <property type="project" value="TreeGrafter"/>
</dbReference>
<dbReference type="PROSITE" id="PS00141">
    <property type="entry name" value="ASP_PROTEASE"/>
    <property type="match status" value="2"/>
</dbReference>
<dbReference type="Gene3D" id="2.40.70.10">
    <property type="entry name" value="Acid Proteases"/>
    <property type="match status" value="4"/>
</dbReference>
<comment type="caution">
    <text evidence="9">The sequence shown here is derived from an EMBL/GenBank/DDBJ whole genome shotgun (WGS) entry which is preliminary data.</text>
</comment>
<dbReference type="InterPro" id="IPR051708">
    <property type="entry name" value="Plant_Aspart_Prot_A1"/>
</dbReference>
<evidence type="ECO:0000256" key="3">
    <source>
        <dbReference type="ARBA" id="ARBA00022750"/>
    </source>
</evidence>
<dbReference type="GO" id="GO:0004190">
    <property type="term" value="F:aspartic-type endopeptidase activity"/>
    <property type="evidence" value="ECO:0007669"/>
    <property type="project" value="UniProtKB-KW"/>
</dbReference>
<dbReference type="GO" id="GO:0006508">
    <property type="term" value="P:proteolysis"/>
    <property type="evidence" value="ECO:0007669"/>
    <property type="project" value="UniProtKB-KW"/>
</dbReference>
<dbReference type="SMR" id="A0A1Q3CJT8"/>
<evidence type="ECO:0000256" key="1">
    <source>
        <dbReference type="ARBA" id="ARBA00007447"/>
    </source>
</evidence>
<name>A0A1Q3CJT8_CEPFO</name>
<evidence type="ECO:0000313" key="9">
    <source>
        <dbReference type="EMBL" id="GAV80475.1"/>
    </source>
</evidence>
<keyword evidence="5" id="KW-0325">Glycoprotein</keyword>
<reference evidence="10" key="1">
    <citation type="submission" date="2016-04" db="EMBL/GenBank/DDBJ databases">
        <title>Cephalotus genome sequencing.</title>
        <authorList>
            <person name="Fukushima K."/>
            <person name="Hasebe M."/>
            <person name="Fang X."/>
        </authorList>
    </citation>
    <scope>NUCLEOTIDE SEQUENCE [LARGE SCALE GENOMIC DNA]</scope>
    <source>
        <strain evidence="10">cv. St1</strain>
    </source>
</reference>
<protein>
    <submittedName>
        <fullName evidence="9">Asp domain-containing protein</fullName>
    </submittedName>
</protein>
<dbReference type="CDD" id="cd05476">
    <property type="entry name" value="pepsin_A_like_plant"/>
    <property type="match status" value="2"/>
</dbReference>
<dbReference type="PANTHER" id="PTHR47967">
    <property type="entry name" value="OS07G0603500 PROTEIN-RELATED"/>
    <property type="match status" value="1"/>
</dbReference>
<evidence type="ECO:0000313" key="10">
    <source>
        <dbReference type="Proteomes" id="UP000187406"/>
    </source>
</evidence>
<dbReference type="InterPro" id="IPR032861">
    <property type="entry name" value="TAXi_N"/>
</dbReference>
<dbReference type="InterPro" id="IPR001461">
    <property type="entry name" value="Aspartic_peptidase_A1"/>
</dbReference>
<dbReference type="EMBL" id="BDDD01002182">
    <property type="protein sequence ID" value="GAV80475.1"/>
    <property type="molecule type" value="Genomic_DNA"/>
</dbReference>
<dbReference type="OrthoDB" id="2747330at2759"/>
<dbReference type="Pfam" id="PF14541">
    <property type="entry name" value="TAXi_C"/>
    <property type="match status" value="2"/>
</dbReference>
<sequence>YVLVGNIGTPVVPIDVIADTGSDLNWVQCEPCDSCFPQNGLIYDPSNSTTYQNASCDSKGCQNLPDNSCDENSLCEYEYGYGDKSYTKGVLGTETYTLTDTSGNPVPLNGIYFGCGRNNGGIFSPETTGIMGLGGGPLSLVSQLKSNGFSYCLLPATSSTPSSTISFGELVSGPGAVTTPYAPGNGGTFYILQLNGITVGNNSVTNGGSTDTIFDSGTTLTLLESPFCNDVLSALSAAITATPVDDPNDQFSLCYNDDPQLQIPAMIIHFSGGDVTLNPANTFVFASDQLRCSVIVCDDDDAIYGNIFQATYGVAIDTVQQTVTLVPDYCGQQLDIQAPMYFPGGGGEYLIEFGMGSQAVQSIAIADTGSNLIWIQCQPCQQCFQQNNAIYDPTTSSTYANIPCTSDQCTSLQGTSCDNSNNCVYQAGYGDGSQTQGNIATETLTLGSTSLPGTVIGCGHDNYGTFSQYTEGIVGLGLGPGSLPIQLSSQSGGNFVYCLAPLTSQVQSTITFGSDAVVSGYSTPFSVGEGTFYELGLEGLTIGGYTIQASGGSEPIILDSGTTLTYLPTDVNQQVETALTNSISAQPVSDPSGSGLSPCYNSDGIQFPSAAVQFTNANVPLNTFNYFLDVGNGVSCSIFKDAGSGGLAIWGNIGQQDFQIGFNTGQQTVTFNPTDCT</sequence>
<dbReference type="STRING" id="3775.A0A1Q3CJT8"/>
<evidence type="ECO:0000256" key="7">
    <source>
        <dbReference type="RuleBase" id="RU000454"/>
    </source>
</evidence>
<feature type="domain" description="Peptidase A1" evidence="8">
    <location>
        <begin position="1"/>
        <end position="326"/>
    </location>
</feature>
<evidence type="ECO:0000256" key="6">
    <source>
        <dbReference type="PIRSR" id="PIRSR601461-1"/>
    </source>
</evidence>
<proteinExistence type="inferred from homology"/>
<organism evidence="9 10">
    <name type="scientific">Cephalotus follicularis</name>
    <name type="common">Albany pitcher plant</name>
    <dbReference type="NCBI Taxonomy" id="3775"/>
    <lineage>
        <taxon>Eukaryota</taxon>
        <taxon>Viridiplantae</taxon>
        <taxon>Streptophyta</taxon>
        <taxon>Embryophyta</taxon>
        <taxon>Tracheophyta</taxon>
        <taxon>Spermatophyta</taxon>
        <taxon>Magnoliopsida</taxon>
        <taxon>eudicotyledons</taxon>
        <taxon>Gunneridae</taxon>
        <taxon>Pentapetalae</taxon>
        <taxon>rosids</taxon>
        <taxon>fabids</taxon>
        <taxon>Oxalidales</taxon>
        <taxon>Cephalotaceae</taxon>
        <taxon>Cephalotus</taxon>
    </lineage>
</organism>
<dbReference type="Proteomes" id="UP000187406">
    <property type="component" value="Unassembled WGS sequence"/>
</dbReference>
<dbReference type="SUPFAM" id="SSF50630">
    <property type="entry name" value="Acid proteases"/>
    <property type="match status" value="2"/>
</dbReference>
<comment type="similarity">
    <text evidence="1 7">Belongs to the peptidase A1 family.</text>
</comment>
<dbReference type="InterPro" id="IPR034161">
    <property type="entry name" value="Pepsin-like_plant"/>
</dbReference>
<keyword evidence="4 7" id="KW-0378">Hydrolase</keyword>
<dbReference type="Pfam" id="PF14543">
    <property type="entry name" value="TAXi_N"/>
    <property type="match status" value="2"/>
</dbReference>
<gene>
    <name evidence="9" type="ORF">CFOL_v3_23936</name>
</gene>
<dbReference type="InterPro" id="IPR021109">
    <property type="entry name" value="Peptidase_aspartic_dom_sf"/>
</dbReference>
<evidence type="ECO:0000259" key="8">
    <source>
        <dbReference type="PROSITE" id="PS51767"/>
    </source>
</evidence>
<evidence type="ECO:0000256" key="5">
    <source>
        <dbReference type="ARBA" id="ARBA00023180"/>
    </source>
</evidence>
<dbReference type="InterPro" id="IPR033121">
    <property type="entry name" value="PEPTIDASE_A1"/>
</dbReference>
<dbReference type="PANTHER" id="PTHR47967:SF128">
    <property type="entry name" value="ASPARTIC PROTEINASE CDR1-LIKE"/>
    <property type="match status" value="1"/>
</dbReference>
<dbReference type="InterPro" id="IPR001969">
    <property type="entry name" value="Aspartic_peptidase_AS"/>
</dbReference>
<feature type="active site" evidence="6">
    <location>
        <position position="559"/>
    </location>
</feature>